<evidence type="ECO:0000256" key="12">
    <source>
        <dbReference type="RuleBase" id="RU362085"/>
    </source>
</evidence>
<dbReference type="Gene3D" id="3.40.50.300">
    <property type="entry name" value="P-loop containing nucleotide triphosphate hydrolases"/>
    <property type="match status" value="1"/>
</dbReference>
<accession>A0A1F6VG18</accession>
<gene>
    <name evidence="15" type="ORF">A2738_01765</name>
</gene>
<comment type="caution">
    <text evidence="15">The sequence shown here is derived from an EMBL/GenBank/DDBJ whole genome shotgun (WGS) entry which is preliminary data.</text>
</comment>
<keyword evidence="7 12" id="KW-0067">ATP-binding</keyword>
<dbReference type="EC" id="5.6.2.3" evidence="11 12"/>
<evidence type="ECO:0000256" key="3">
    <source>
        <dbReference type="ARBA" id="ARBA00022705"/>
    </source>
</evidence>
<dbReference type="SUPFAM" id="SSF48024">
    <property type="entry name" value="N-terminal domain of DnaB helicase"/>
    <property type="match status" value="1"/>
</dbReference>
<dbReference type="Pfam" id="PF03796">
    <property type="entry name" value="DnaB_C"/>
    <property type="match status" value="1"/>
</dbReference>
<dbReference type="GO" id="GO:1990077">
    <property type="term" value="C:primosome complex"/>
    <property type="evidence" value="ECO:0007669"/>
    <property type="project" value="UniProtKB-UniRule"/>
</dbReference>
<reference evidence="15 16" key="1">
    <citation type="journal article" date="2016" name="Nat. Commun.">
        <title>Thousands of microbial genomes shed light on interconnected biogeochemical processes in an aquifer system.</title>
        <authorList>
            <person name="Anantharaman K."/>
            <person name="Brown C.T."/>
            <person name="Hug L.A."/>
            <person name="Sharon I."/>
            <person name="Castelle C.J."/>
            <person name="Probst A.J."/>
            <person name="Thomas B.C."/>
            <person name="Singh A."/>
            <person name="Wilkins M.J."/>
            <person name="Karaoz U."/>
            <person name="Brodie E.L."/>
            <person name="Williams K.H."/>
            <person name="Hubbard S.S."/>
            <person name="Banfield J.F."/>
        </authorList>
    </citation>
    <scope>NUCLEOTIDE SEQUENCE [LARGE SCALE GENOMIC DNA]</scope>
</reference>
<dbReference type="PANTHER" id="PTHR30153">
    <property type="entry name" value="REPLICATIVE DNA HELICASE DNAB"/>
    <property type="match status" value="1"/>
</dbReference>
<dbReference type="InterPro" id="IPR027417">
    <property type="entry name" value="P-loop_NTPase"/>
</dbReference>
<evidence type="ECO:0000256" key="4">
    <source>
        <dbReference type="ARBA" id="ARBA00022741"/>
    </source>
</evidence>
<keyword evidence="4 12" id="KW-0547">Nucleotide-binding</keyword>
<dbReference type="NCBIfam" id="NF004384">
    <property type="entry name" value="PRK05748.1"/>
    <property type="match status" value="1"/>
</dbReference>
<comment type="function">
    <text evidence="12">The main replicative DNA helicase, it participates in initiation and elongation during chromosome replication. Travels ahead of the DNA replisome, separating dsDNA into templates for DNA synthesis. A processive ATP-dependent 5'-3' DNA helicase it has DNA-dependent ATPase activity.</text>
</comment>
<evidence type="ECO:0000256" key="8">
    <source>
        <dbReference type="ARBA" id="ARBA00023125"/>
    </source>
</evidence>
<name>A0A1F6VG18_9BACT</name>
<dbReference type="GO" id="GO:0016887">
    <property type="term" value="F:ATP hydrolysis activity"/>
    <property type="evidence" value="ECO:0007669"/>
    <property type="project" value="RHEA"/>
</dbReference>
<dbReference type="Proteomes" id="UP000178235">
    <property type="component" value="Unassembled WGS sequence"/>
</dbReference>
<dbReference type="GO" id="GO:0005524">
    <property type="term" value="F:ATP binding"/>
    <property type="evidence" value="ECO:0007669"/>
    <property type="project" value="UniProtKB-UniRule"/>
</dbReference>
<dbReference type="Pfam" id="PF00772">
    <property type="entry name" value="DnaB"/>
    <property type="match status" value="1"/>
</dbReference>
<dbReference type="InterPro" id="IPR036185">
    <property type="entry name" value="DNA_heli_DnaB-like_N_sf"/>
</dbReference>
<sequence>MVKLVPKTEKKIEPNGKKNNLRIPPQSLESEQAVLGSIMLRKDAMHEVEDMVTPESFYSEKHRKIFQAMLDLANKNEPIDMLSLSTKLGEQKLLESVGGNAYLAEIVNVVPSSTNVKHYADIVQKKYVLRSLIEAADYVSELAFEEGDDHMDDILDLAEKKIFSVVSSPKNQKFVNMKDALPEAYERLEKLHEHKGMLRGLPTGFKDLDNMLSGLQKSDLIIIAARPSMGKTTLALDIARMTSTTHDKSVVIFSLEMSSQQLVDRMLSAESRVNAWNLRTGRISDEKGDFTKLQNSLDKLAKAKIYIDDQAGNSIVRMKALSRRLKAEKGLDLIVVDYLQLMTTSKNYDSMVNQVTEISRSLKSLAKELDVPVLALSQLSRAVESRGGKPRLSDLRDSGSIEQDADVVMFLHRDDKGKDESEKTNIVEILIEKHRNGPIGKIELYFDEKTTTFQTLEKSNLSEFAPSKVRGDLDAF</sequence>
<dbReference type="NCBIfam" id="TIGR00665">
    <property type="entry name" value="DnaB"/>
    <property type="match status" value="1"/>
</dbReference>
<feature type="region of interest" description="Disordered" evidence="13">
    <location>
        <begin position="1"/>
        <end position="23"/>
    </location>
</feature>
<proteinExistence type="inferred from homology"/>
<dbReference type="GO" id="GO:0003677">
    <property type="term" value="F:DNA binding"/>
    <property type="evidence" value="ECO:0007669"/>
    <property type="project" value="UniProtKB-UniRule"/>
</dbReference>
<evidence type="ECO:0000313" key="16">
    <source>
        <dbReference type="Proteomes" id="UP000178235"/>
    </source>
</evidence>
<evidence type="ECO:0000256" key="7">
    <source>
        <dbReference type="ARBA" id="ARBA00022840"/>
    </source>
</evidence>
<feature type="domain" description="SF4 helicase" evidence="14">
    <location>
        <begin position="194"/>
        <end position="460"/>
    </location>
</feature>
<evidence type="ECO:0000313" key="15">
    <source>
        <dbReference type="EMBL" id="OGI68587.1"/>
    </source>
</evidence>
<keyword evidence="5 12" id="KW-0378">Hydrolase</keyword>
<dbReference type="FunFam" id="1.10.860.10:FF:000001">
    <property type="entry name" value="Replicative DNA helicase"/>
    <property type="match status" value="1"/>
</dbReference>
<evidence type="ECO:0000256" key="10">
    <source>
        <dbReference type="ARBA" id="ARBA00048954"/>
    </source>
</evidence>
<keyword evidence="2 12" id="KW-0639">Primosome</keyword>
<dbReference type="SMART" id="SM00382">
    <property type="entry name" value="AAA"/>
    <property type="match status" value="1"/>
</dbReference>
<evidence type="ECO:0000256" key="5">
    <source>
        <dbReference type="ARBA" id="ARBA00022801"/>
    </source>
</evidence>
<keyword evidence="9" id="KW-0413">Isomerase</keyword>
<dbReference type="PANTHER" id="PTHR30153:SF2">
    <property type="entry name" value="REPLICATIVE DNA HELICASE"/>
    <property type="match status" value="1"/>
</dbReference>
<dbReference type="Gene3D" id="1.10.860.10">
    <property type="entry name" value="DNAb Helicase, Chain A"/>
    <property type="match status" value="1"/>
</dbReference>
<dbReference type="FunFam" id="3.40.50.300:FF:000351">
    <property type="entry name" value="Replicative DNA helicase"/>
    <property type="match status" value="1"/>
</dbReference>
<dbReference type="PROSITE" id="PS51199">
    <property type="entry name" value="SF4_HELICASE"/>
    <property type="match status" value="1"/>
</dbReference>
<evidence type="ECO:0000256" key="9">
    <source>
        <dbReference type="ARBA" id="ARBA00023235"/>
    </source>
</evidence>
<evidence type="ECO:0000256" key="2">
    <source>
        <dbReference type="ARBA" id="ARBA00022515"/>
    </source>
</evidence>
<dbReference type="AlphaFoldDB" id="A0A1F6VG18"/>
<keyword evidence="3 12" id="KW-0235">DNA replication</keyword>
<dbReference type="GO" id="GO:0006269">
    <property type="term" value="P:DNA replication, synthesis of primer"/>
    <property type="evidence" value="ECO:0007669"/>
    <property type="project" value="UniProtKB-UniRule"/>
</dbReference>
<evidence type="ECO:0000256" key="13">
    <source>
        <dbReference type="SAM" id="MobiDB-lite"/>
    </source>
</evidence>
<comment type="similarity">
    <text evidence="1 12">Belongs to the helicase family. DnaB subfamily.</text>
</comment>
<dbReference type="GO" id="GO:0005829">
    <property type="term" value="C:cytosol"/>
    <property type="evidence" value="ECO:0007669"/>
    <property type="project" value="TreeGrafter"/>
</dbReference>
<dbReference type="InterPro" id="IPR003593">
    <property type="entry name" value="AAA+_ATPase"/>
</dbReference>
<keyword evidence="8 12" id="KW-0238">DNA-binding</keyword>
<dbReference type="InterPro" id="IPR016136">
    <property type="entry name" value="DNA_helicase_N/primase_C"/>
</dbReference>
<evidence type="ECO:0000256" key="11">
    <source>
        <dbReference type="NCBIfam" id="TIGR00665"/>
    </source>
</evidence>
<dbReference type="CDD" id="cd00984">
    <property type="entry name" value="DnaB_C"/>
    <property type="match status" value="1"/>
</dbReference>
<dbReference type="InterPro" id="IPR007694">
    <property type="entry name" value="DNA_helicase_DnaB-like_C"/>
</dbReference>
<feature type="compositionally biased region" description="Basic and acidic residues" evidence="13">
    <location>
        <begin position="1"/>
        <end position="16"/>
    </location>
</feature>
<comment type="catalytic activity">
    <reaction evidence="10 12">
        <text>ATP + H2O = ADP + phosphate + H(+)</text>
        <dbReference type="Rhea" id="RHEA:13065"/>
        <dbReference type="ChEBI" id="CHEBI:15377"/>
        <dbReference type="ChEBI" id="CHEBI:15378"/>
        <dbReference type="ChEBI" id="CHEBI:30616"/>
        <dbReference type="ChEBI" id="CHEBI:43474"/>
        <dbReference type="ChEBI" id="CHEBI:456216"/>
        <dbReference type="EC" id="5.6.2.3"/>
    </reaction>
</comment>
<dbReference type="InterPro" id="IPR007693">
    <property type="entry name" value="DNA_helicase_DnaB-like_N"/>
</dbReference>
<dbReference type="InterPro" id="IPR007692">
    <property type="entry name" value="DNA_helicase_DnaB"/>
</dbReference>
<dbReference type="GO" id="GO:0043139">
    <property type="term" value="F:5'-3' DNA helicase activity"/>
    <property type="evidence" value="ECO:0007669"/>
    <property type="project" value="UniProtKB-EC"/>
</dbReference>
<evidence type="ECO:0000256" key="6">
    <source>
        <dbReference type="ARBA" id="ARBA00022806"/>
    </source>
</evidence>
<dbReference type="EMBL" id="MFTS01000003">
    <property type="protein sequence ID" value="OGI68587.1"/>
    <property type="molecule type" value="Genomic_DNA"/>
</dbReference>
<organism evidence="15 16">
    <name type="scientific">Candidatus Nomurabacteria bacterium RIFCSPHIGHO2_01_FULL_42_15</name>
    <dbReference type="NCBI Taxonomy" id="1801742"/>
    <lineage>
        <taxon>Bacteria</taxon>
        <taxon>Candidatus Nomuraibacteriota</taxon>
    </lineage>
</organism>
<evidence type="ECO:0000259" key="14">
    <source>
        <dbReference type="PROSITE" id="PS51199"/>
    </source>
</evidence>
<evidence type="ECO:0000256" key="1">
    <source>
        <dbReference type="ARBA" id="ARBA00008428"/>
    </source>
</evidence>
<protein>
    <recommendedName>
        <fullName evidence="11 12">Replicative DNA helicase</fullName>
        <ecNumber evidence="11 12">5.6.2.3</ecNumber>
    </recommendedName>
</protein>
<keyword evidence="6 12" id="KW-0347">Helicase</keyword>
<dbReference type="SUPFAM" id="SSF52540">
    <property type="entry name" value="P-loop containing nucleoside triphosphate hydrolases"/>
    <property type="match status" value="1"/>
</dbReference>